<protein>
    <submittedName>
        <fullName evidence="2">Uncharacterized protein</fullName>
    </submittedName>
</protein>
<organism evidence="2">
    <name type="scientific">Siphoviridae sp. ctcC24</name>
    <dbReference type="NCBI Taxonomy" id="2825570"/>
    <lineage>
        <taxon>Viruses</taxon>
        <taxon>Duplodnaviria</taxon>
        <taxon>Heunggongvirae</taxon>
        <taxon>Uroviricota</taxon>
        <taxon>Caudoviricetes</taxon>
    </lineage>
</organism>
<accession>A0A8S5Q0N6</accession>
<sequence length="82" mass="9700">MSWKSEQMHQENWESKKTKLENSLSSTMKLLKEDDELGNALLITKDHIIFLRADPIDFEFGFLHDISQKSCRKKEYKIVPMV</sequence>
<proteinExistence type="predicted"/>
<evidence type="ECO:0000313" key="2">
    <source>
        <dbReference type="EMBL" id="DAE12895.1"/>
    </source>
</evidence>
<evidence type="ECO:0000256" key="1">
    <source>
        <dbReference type="SAM" id="MobiDB-lite"/>
    </source>
</evidence>
<feature type="region of interest" description="Disordered" evidence="1">
    <location>
        <begin position="1"/>
        <end position="20"/>
    </location>
</feature>
<dbReference type="EMBL" id="BK015559">
    <property type="protein sequence ID" value="DAE12895.1"/>
    <property type="molecule type" value="Genomic_DNA"/>
</dbReference>
<reference evidence="2" key="1">
    <citation type="journal article" date="2021" name="Proc. Natl. Acad. Sci. U.S.A.">
        <title>A Catalog of Tens of Thousands of Viruses from Human Metagenomes Reveals Hidden Associations with Chronic Diseases.</title>
        <authorList>
            <person name="Tisza M.J."/>
            <person name="Buck C.B."/>
        </authorList>
    </citation>
    <scope>NUCLEOTIDE SEQUENCE</scope>
    <source>
        <strain evidence="2">Ctcc24</strain>
    </source>
</reference>
<name>A0A8S5Q0N6_9CAUD</name>